<accession>A0A7W6HXP3</accession>
<reference evidence="1 2" key="1">
    <citation type="submission" date="2020-08" db="EMBL/GenBank/DDBJ databases">
        <title>Genomic Encyclopedia of Type Strains, Phase IV (KMG-IV): sequencing the most valuable type-strain genomes for metagenomic binning, comparative biology and taxonomic classification.</title>
        <authorList>
            <person name="Goeker M."/>
        </authorList>
    </citation>
    <scope>NUCLEOTIDE SEQUENCE [LARGE SCALE GENOMIC DNA]</scope>
    <source>
        <strain evidence="1 2">DSM 105721</strain>
    </source>
</reference>
<sequence length="68" mass="7761">MKTRIILMGLGFVLLAFCGGCDKPDDVPPRILTESQDYQLPKARPLTLEEREEIRLLKEEYNNAIQGL</sequence>
<proteinExistence type="predicted"/>
<comment type="caution">
    <text evidence="1">The sequence shown here is derived from an EMBL/GenBank/DDBJ whole genome shotgun (WGS) entry which is preliminary data.</text>
</comment>
<name>A0A7W6HXP3_9BACT</name>
<evidence type="ECO:0000313" key="2">
    <source>
        <dbReference type="Proteomes" id="UP000546007"/>
    </source>
</evidence>
<dbReference type="GeneID" id="93102330"/>
<gene>
    <name evidence="1" type="ORF">GGR14_002054</name>
</gene>
<organism evidence="1 2">
    <name type="scientific">Butyricimonas faecihominis</name>
    <dbReference type="NCBI Taxonomy" id="1472416"/>
    <lineage>
        <taxon>Bacteria</taxon>
        <taxon>Pseudomonadati</taxon>
        <taxon>Bacteroidota</taxon>
        <taxon>Bacteroidia</taxon>
        <taxon>Bacteroidales</taxon>
        <taxon>Odoribacteraceae</taxon>
        <taxon>Butyricimonas</taxon>
    </lineage>
</organism>
<dbReference type="OrthoDB" id="1098966at2"/>
<dbReference type="Proteomes" id="UP000546007">
    <property type="component" value="Unassembled WGS sequence"/>
</dbReference>
<dbReference type="EMBL" id="JACIES010000004">
    <property type="protein sequence ID" value="MBB4026264.1"/>
    <property type="molecule type" value="Genomic_DNA"/>
</dbReference>
<evidence type="ECO:0000313" key="1">
    <source>
        <dbReference type="EMBL" id="MBB4026264.1"/>
    </source>
</evidence>
<dbReference type="AlphaFoldDB" id="A0A7W6HXP3"/>
<dbReference type="RefSeq" id="WP_124317231.1">
    <property type="nucleotide sequence ID" value="NZ_AP028155.1"/>
</dbReference>
<keyword evidence="2" id="KW-1185">Reference proteome</keyword>
<protein>
    <submittedName>
        <fullName evidence="1">Uncharacterized protein</fullName>
    </submittedName>
</protein>